<accession>A0A563UK57</accession>
<gene>
    <name evidence="1" type="ORF">FPZ43_03965</name>
</gene>
<evidence type="ECO:0008006" key="3">
    <source>
        <dbReference type="Google" id="ProtNLM"/>
    </source>
</evidence>
<protein>
    <recommendedName>
        <fullName evidence="3">Transglutaminase-like domain-containing protein</fullName>
    </recommendedName>
</protein>
<dbReference type="AlphaFoldDB" id="A0A563UK57"/>
<proteinExistence type="predicted"/>
<dbReference type="EMBL" id="VOEJ01000001">
    <property type="protein sequence ID" value="TWR31764.1"/>
    <property type="molecule type" value="Genomic_DNA"/>
</dbReference>
<organism evidence="1 2">
    <name type="scientific">Mucilaginibacter pallidiroseus</name>
    <dbReference type="NCBI Taxonomy" id="2599295"/>
    <lineage>
        <taxon>Bacteria</taxon>
        <taxon>Pseudomonadati</taxon>
        <taxon>Bacteroidota</taxon>
        <taxon>Sphingobacteriia</taxon>
        <taxon>Sphingobacteriales</taxon>
        <taxon>Sphingobacteriaceae</taxon>
        <taxon>Mucilaginibacter</taxon>
    </lineage>
</organism>
<evidence type="ECO:0000313" key="1">
    <source>
        <dbReference type="EMBL" id="TWR31764.1"/>
    </source>
</evidence>
<sequence>MLLAQLTCFGQGKTIRVDFYKTPFTVSVDQSVLTDLVQQPKSSELASALHVVSKSNFRPLIDSLSAYRERLNLNDWLYYQLVRRVAEQIAPKDDNYARYTFYKWFIMAQSGFDVRLALANIKIILYIYNDEEINDIPYFMVDDKKFTCLNYHDYAKADLNSNPPKPVLLKIAGAVKPFSYRVTMMPDFKPEDDFEKTLSFMYGHKKYHFSIKLNSQRQAAFANYPGVSFDSYFNIPMSNEAYASLIPLLKKNVAGMNEQKGVDYLMRFTRYAFLYENDEENFGREKRLSPEETLLSNYSDCDDRAALFYYLVKEIYNLPMIALLYPTHITMAVSFDKPVGQPILYKGKYYSLCEPTPQNEDLKIGQLSSRLKNKPFDIVYHYEPSARH</sequence>
<evidence type="ECO:0000313" key="2">
    <source>
        <dbReference type="Proteomes" id="UP000320042"/>
    </source>
</evidence>
<keyword evidence="2" id="KW-1185">Reference proteome</keyword>
<name>A0A563UK57_9SPHI</name>
<comment type="caution">
    <text evidence="1">The sequence shown here is derived from an EMBL/GenBank/DDBJ whole genome shotgun (WGS) entry which is preliminary data.</text>
</comment>
<dbReference type="Proteomes" id="UP000320042">
    <property type="component" value="Unassembled WGS sequence"/>
</dbReference>
<reference evidence="1 2" key="1">
    <citation type="submission" date="2019-07" db="EMBL/GenBank/DDBJ databases">
        <authorList>
            <person name="Kim J."/>
        </authorList>
    </citation>
    <scope>NUCLEOTIDE SEQUENCE [LARGE SCALE GENOMIC DNA]</scope>
    <source>
        <strain evidence="2">dk17</strain>
    </source>
</reference>
<dbReference type="OrthoDB" id="9816224at2"/>